<dbReference type="Gene3D" id="1.10.238.10">
    <property type="entry name" value="EF-hand"/>
    <property type="match status" value="1"/>
</dbReference>
<dbReference type="PROSITE" id="PS50222">
    <property type="entry name" value="EF_HAND_2"/>
    <property type="match status" value="1"/>
</dbReference>
<comment type="caution">
    <text evidence="3">The sequence shown here is derived from an EMBL/GenBank/DDBJ whole genome shotgun (WGS) entry which is preliminary data.</text>
</comment>
<proteinExistence type="predicted"/>
<evidence type="ECO:0000256" key="1">
    <source>
        <dbReference type="SAM" id="Phobius"/>
    </source>
</evidence>
<gene>
    <name evidence="3" type="ORF">PCOR1329_LOCUS1372</name>
</gene>
<evidence type="ECO:0000313" key="3">
    <source>
        <dbReference type="EMBL" id="CAK0789978.1"/>
    </source>
</evidence>
<keyword evidence="1" id="KW-0812">Transmembrane</keyword>
<feature type="domain" description="EF-hand" evidence="2">
    <location>
        <begin position="114"/>
        <end position="149"/>
    </location>
</feature>
<evidence type="ECO:0000259" key="2">
    <source>
        <dbReference type="PROSITE" id="PS50222"/>
    </source>
</evidence>
<keyword evidence="1" id="KW-1133">Transmembrane helix</keyword>
<dbReference type="InterPro" id="IPR002048">
    <property type="entry name" value="EF_hand_dom"/>
</dbReference>
<dbReference type="SUPFAM" id="SSF47473">
    <property type="entry name" value="EF-hand"/>
    <property type="match status" value="1"/>
</dbReference>
<sequence>AGWERSTSSCSFSTLAPQAELAVPFIVVVGFVMLSLFSGVWVDHMNDMRLKEEKETQLQAIHEAEKANKTFQTIFGESDDSPMAVTNTIDEDEFAVLLTQPQYKEAAAVSEMNFTRSEARELFALWDREQDERLSWSEFREGLEEYREGLTVKKILVMKSQLKKLVHSLESGGEGGRKFLPLLRASPGVEHQLEQADARLRACEERMLAFEDQVTASLVPMGWLQPPASSAPLSEAPWGVQKWRTGLGAPWGPSAIPP</sequence>
<keyword evidence="1" id="KW-0472">Membrane</keyword>
<dbReference type="Proteomes" id="UP001189429">
    <property type="component" value="Unassembled WGS sequence"/>
</dbReference>
<feature type="non-terminal residue" evidence="3">
    <location>
        <position position="1"/>
    </location>
</feature>
<accession>A0ABN9PB03</accession>
<dbReference type="InterPro" id="IPR011992">
    <property type="entry name" value="EF-hand-dom_pair"/>
</dbReference>
<evidence type="ECO:0000313" key="4">
    <source>
        <dbReference type="Proteomes" id="UP001189429"/>
    </source>
</evidence>
<protein>
    <recommendedName>
        <fullName evidence="2">EF-hand domain-containing protein</fullName>
    </recommendedName>
</protein>
<organism evidence="3 4">
    <name type="scientific">Prorocentrum cordatum</name>
    <dbReference type="NCBI Taxonomy" id="2364126"/>
    <lineage>
        <taxon>Eukaryota</taxon>
        <taxon>Sar</taxon>
        <taxon>Alveolata</taxon>
        <taxon>Dinophyceae</taxon>
        <taxon>Prorocentrales</taxon>
        <taxon>Prorocentraceae</taxon>
        <taxon>Prorocentrum</taxon>
    </lineage>
</organism>
<dbReference type="EMBL" id="CAUYUJ010000336">
    <property type="protein sequence ID" value="CAK0789978.1"/>
    <property type="molecule type" value="Genomic_DNA"/>
</dbReference>
<name>A0ABN9PB03_9DINO</name>
<keyword evidence="4" id="KW-1185">Reference proteome</keyword>
<feature type="transmembrane region" description="Helical" evidence="1">
    <location>
        <begin position="21"/>
        <end position="42"/>
    </location>
</feature>
<reference evidence="3" key="1">
    <citation type="submission" date="2023-10" db="EMBL/GenBank/DDBJ databases">
        <authorList>
            <person name="Chen Y."/>
            <person name="Shah S."/>
            <person name="Dougan E. K."/>
            <person name="Thang M."/>
            <person name="Chan C."/>
        </authorList>
    </citation>
    <scope>NUCLEOTIDE SEQUENCE [LARGE SCALE GENOMIC DNA]</scope>
</reference>